<keyword evidence="1" id="KW-0052">Apoplast</keyword>
<dbReference type="PANTHER" id="PTHR21495">
    <property type="entry name" value="NUCLEOPORIN-RELATED"/>
    <property type="match status" value="1"/>
</dbReference>
<comment type="function">
    <text evidence="1">Dirigent proteins impart stereoselectivity on the phenoxy radical-coupling reaction, yielding optically active lignans from two molecules of coniferyl alcohol in the biosynthesis of lignans, flavonolignans, and alkaloids and thus plays a central role in plant secondary metabolism.</text>
</comment>
<dbReference type="InterPro" id="IPR004265">
    <property type="entry name" value="Dirigent"/>
</dbReference>
<accession>A0A6A2ZGB7</accession>
<sequence length="189" mass="21556">MFTAVMYVDFAFTSGRFNGSSFSLFSRNPSSPPVRELAIVGGRGAFRMASGVLNTGRGHVFGCVAFITVVNITYVIAEVHVKYSFVPHFSWILRKLIKMREEARRLFTASISWTQVKGGCIWDSIRERKDKVDWHRLIWFPAHVPKFSLIMWMSILDRLPTKDRLARFEMVVDAAAGRVELGEFDMLDG</sequence>
<protein>
    <recommendedName>
        <fullName evidence="1">Dirigent protein</fullName>
    </recommendedName>
</protein>
<evidence type="ECO:0000259" key="2">
    <source>
        <dbReference type="Pfam" id="PF13966"/>
    </source>
</evidence>
<organism evidence="3 4">
    <name type="scientific">Hibiscus syriacus</name>
    <name type="common">Rose of Sharon</name>
    <dbReference type="NCBI Taxonomy" id="106335"/>
    <lineage>
        <taxon>Eukaryota</taxon>
        <taxon>Viridiplantae</taxon>
        <taxon>Streptophyta</taxon>
        <taxon>Embryophyta</taxon>
        <taxon>Tracheophyta</taxon>
        <taxon>Spermatophyta</taxon>
        <taxon>Magnoliopsida</taxon>
        <taxon>eudicotyledons</taxon>
        <taxon>Gunneridae</taxon>
        <taxon>Pentapetalae</taxon>
        <taxon>rosids</taxon>
        <taxon>malvids</taxon>
        <taxon>Malvales</taxon>
        <taxon>Malvaceae</taxon>
        <taxon>Malvoideae</taxon>
        <taxon>Hibiscus</taxon>
    </lineage>
</organism>
<gene>
    <name evidence="3" type="ORF">F3Y22_tig00110893pilonHSYRG00254</name>
</gene>
<keyword evidence="4" id="KW-1185">Reference proteome</keyword>
<dbReference type="InterPro" id="IPR026960">
    <property type="entry name" value="RVT-Znf"/>
</dbReference>
<feature type="domain" description="Reverse transcriptase zinc-binding" evidence="2">
    <location>
        <begin position="121"/>
        <end position="173"/>
    </location>
</feature>
<comment type="caution">
    <text evidence="3">The sequence shown here is derived from an EMBL/GenBank/DDBJ whole genome shotgun (WGS) entry which is preliminary data.</text>
</comment>
<proteinExistence type="inferred from homology"/>
<dbReference type="EMBL" id="VEPZ02001150">
    <property type="protein sequence ID" value="KAE8690667.1"/>
    <property type="molecule type" value="Genomic_DNA"/>
</dbReference>
<dbReference type="Pfam" id="PF03018">
    <property type="entry name" value="Dirigent"/>
    <property type="match status" value="1"/>
</dbReference>
<evidence type="ECO:0000313" key="3">
    <source>
        <dbReference type="EMBL" id="KAE8690667.1"/>
    </source>
</evidence>
<evidence type="ECO:0000256" key="1">
    <source>
        <dbReference type="RuleBase" id="RU363099"/>
    </source>
</evidence>
<dbReference type="AlphaFoldDB" id="A0A6A2ZGB7"/>
<dbReference type="GO" id="GO:0048046">
    <property type="term" value="C:apoplast"/>
    <property type="evidence" value="ECO:0007669"/>
    <property type="project" value="UniProtKB-SubCell"/>
</dbReference>
<evidence type="ECO:0000313" key="4">
    <source>
        <dbReference type="Proteomes" id="UP000436088"/>
    </source>
</evidence>
<name>A0A6A2ZGB7_HIBSY</name>
<comment type="similarity">
    <text evidence="1">Belongs to the plant dirigent protein family.</text>
</comment>
<dbReference type="Proteomes" id="UP000436088">
    <property type="component" value="Unassembled WGS sequence"/>
</dbReference>
<reference evidence="3" key="1">
    <citation type="submission" date="2019-09" db="EMBL/GenBank/DDBJ databases">
        <title>Draft genome information of white flower Hibiscus syriacus.</title>
        <authorList>
            <person name="Kim Y.-M."/>
        </authorList>
    </citation>
    <scope>NUCLEOTIDE SEQUENCE [LARGE SCALE GENOMIC DNA]</scope>
    <source>
        <strain evidence="3">YM2019G1</strain>
    </source>
</reference>
<keyword evidence="1" id="KW-0964">Secreted</keyword>
<comment type="subunit">
    <text evidence="1">Homodimer.</text>
</comment>
<comment type="subcellular location">
    <subcellularLocation>
        <location evidence="1">Secreted</location>
        <location evidence="1">Extracellular space</location>
        <location evidence="1">Apoplast</location>
    </subcellularLocation>
</comment>
<dbReference type="Pfam" id="PF13966">
    <property type="entry name" value="zf-RVT"/>
    <property type="match status" value="1"/>
</dbReference>